<feature type="region of interest" description="Disordered" evidence="11">
    <location>
        <begin position="614"/>
        <end position="749"/>
    </location>
</feature>
<keyword evidence="3" id="KW-0723">Serine/threonine-protein kinase</keyword>
<dbReference type="PROSITE" id="PS50011">
    <property type="entry name" value="PROTEIN_KINASE_DOM"/>
    <property type="match status" value="1"/>
</dbReference>
<feature type="domain" description="Protein kinase" evidence="12">
    <location>
        <begin position="319"/>
        <end position="606"/>
    </location>
</feature>
<comment type="catalytic activity">
    <reaction evidence="9">
        <text>L-seryl-[protein] + ATP = O-phospho-L-seryl-[protein] + ADP + H(+)</text>
        <dbReference type="Rhea" id="RHEA:17989"/>
        <dbReference type="Rhea" id="RHEA-COMP:9863"/>
        <dbReference type="Rhea" id="RHEA-COMP:11604"/>
        <dbReference type="ChEBI" id="CHEBI:15378"/>
        <dbReference type="ChEBI" id="CHEBI:29999"/>
        <dbReference type="ChEBI" id="CHEBI:30616"/>
        <dbReference type="ChEBI" id="CHEBI:83421"/>
        <dbReference type="ChEBI" id="CHEBI:456216"/>
        <dbReference type="EC" id="2.7.11.1"/>
    </reaction>
</comment>
<dbReference type="GO" id="GO:1902533">
    <property type="term" value="P:positive regulation of intracellular signal transduction"/>
    <property type="evidence" value="ECO:0007669"/>
    <property type="project" value="UniProtKB-ARBA"/>
</dbReference>
<evidence type="ECO:0000259" key="12">
    <source>
        <dbReference type="PROSITE" id="PS50011"/>
    </source>
</evidence>
<dbReference type="AlphaFoldDB" id="A0A914AVN0"/>
<feature type="region of interest" description="Disordered" evidence="11">
    <location>
        <begin position="991"/>
        <end position="1191"/>
    </location>
</feature>
<dbReference type="Proteomes" id="UP000887568">
    <property type="component" value="Unplaced"/>
</dbReference>
<dbReference type="InterPro" id="IPR001245">
    <property type="entry name" value="Ser-Thr/Tyr_kinase_cat_dom"/>
</dbReference>
<evidence type="ECO:0000256" key="3">
    <source>
        <dbReference type="ARBA" id="ARBA00022527"/>
    </source>
</evidence>
<keyword evidence="7 10" id="KW-0067">ATP-binding</keyword>
<dbReference type="InterPro" id="IPR000488">
    <property type="entry name" value="Death_dom"/>
</dbReference>
<feature type="compositionally biased region" description="Polar residues" evidence="11">
    <location>
        <begin position="816"/>
        <end position="847"/>
    </location>
</feature>
<dbReference type="Gene3D" id="1.10.533.10">
    <property type="entry name" value="Death Domain, Fas"/>
    <property type="match status" value="1"/>
</dbReference>
<evidence type="ECO:0000256" key="8">
    <source>
        <dbReference type="ARBA" id="ARBA00047899"/>
    </source>
</evidence>
<comment type="similarity">
    <text evidence="1">Belongs to the protein kinase superfamily. TKL Ser/Thr protein kinase family. Pelle subfamily.</text>
</comment>
<evidence type="ECO:0000313" key="14">
    <source>
        <dbReference type="EnsemblMetazoa" id="XP_038067817.1"/>
    </source>
</evidence>
<feature type="compositionally biased region" description="Polar residues" evidence="11">
    <location>
        <begin position="638"/>
        <end position="648"/>
    </location>
</feature>
<dbReference type="InterPro" id="IPR051824">
    <property type="entry name" value="LRR_Rcpt-Like_S/T_Kinase"/>
</dbReference>
<dbReference type="InterPro" id="IPR008271">
    <property type="entry name" value="Ser/Thr_kinase_AS"/>
</dbReference>
<feature type="compositionally biased region" description="Polar residues" evidence="11">
    <location>
        <begin position="1034"/>
        <end position="1043"/>
    </location>
</feature>
<feature type="binding site" evidence="10">
    <location>
        <position position="346"/>
    </location>
    <ligand>
        <name>ATP</name>
        <dbReference type="ChEBI" id="CHEBI:30616"/>
    </ligand>
</feature>
<dbReference type="GO" id="GO:0004674">
    <property type="term" value="F:protein serine/threonine kinase activity"/>
    <property type="evidence" value="ECO:0007669"/>
    <property type="project" value="UniProtKB-KW"/>
</dbReference>
<dbReference type="InterPro" id="IPR011029">
    <property type="entry name" value="DEATH-like_dom_sf"/>
</dbReference>
<accession>A0A914AVN0</accession>
<dbReference type="SUPFAM" id="SSF47986">
    <property type="entry name" value="DEATH domain"/>
    <property type="match status" value="1"/>
</dbReference>
<feature type="domain" description="Death" evidence="13">
    <location>
        <begin position="59"/>
        <end position="96"/>
    </location>
</feature>
<keyword evidence="6" id="KW-0418">Kinase</keyword>
<feature type="compositionally biased region" description="Polar residues" evidence="11">
    <location>
        <begin position="1131"/>
        <end position="1149"/>
    </location>
</feature>
<dbReference type="InterPro" id="IPR017441">
    <property type="entry name" value="Protein_kinase_ATP_BS"/>
</dbReference>
<feature type="compositionally biased region" description="Polar residues" evidence="11">
    <location>
        <begin position="140"/>
        <end position="158"/>
    </location>
</feature>
<dbReference type="SMART" id="SM00220">
    <property type="entry name" value="S_TKc"/>
    <property type="match status" value="1"/>
</dbReference>
<dbReference type="Gene3D" id="3.30.200.20">
    <property type="entry name" value="Phosphorylase Kinase, domain 1"/>
    <property type="match status" value="1"/>
</dbReference>
<organism evidence="14 15">
    <name type="scientific">Patiria miniata</name>
    <name type="common">Bat star</name>
    <name type="synonym">Asterina miniata</name>
    <dbReference type="NCBI Taxonomy" id="46514"/>
    <lineage>
        <taxon>Eukaryota</taxon>
        <taxon>Metazoa</taxon>
        <taxon>Echinodermata</taxon>
        <taxon>Eleutherozoa</taxon>
        <taxon>Asterozoa</taxon>
        <taxon>Asteroidea</taxon>
        <taxon>Valvatacea</taxon>
        <taxon>Valvatida</taxon>
        <taxon>Asterinidae</taxon>
        <taxon>Patiria</taxon>
    </lineage>
</organism>
<name>A0A914AVN0_PATMI</name>
<dbReference type="Pfam" id="PF07714">
    <property type="entry name" value="PK_Tyr_Ser-Thr"/>
    <property type="match status" value="1"/>
</dbReference>
<evidence type="ECO:0000256" key="10">
    <source>
        <dbReference type="PROSITE-ProRule" id="PRU10141"/>
    </source>
</evidence>
<sequence>MDYLRSNDRVISCHDRSVHSNGSRKPIHKVEYVGDLPLQTRLNLMHALDHVDEEDDQSNWRNLAGRLGFSNDEVQSFKQALYRMAGSPTDEMLTVWDYGCHTITELYRKLFEMKHARCMMLLKDFVDPSLHHLIKEVQGVQPTDNDNDSASNVHQGHSQIPPVVYVPGAGGQPPYTADGPKSSQDSTATGGHQPHHRKPGQPQATQGSWNGGPDEHQAGSLAVKNQGRRSEGLTANMNKDSSEKVIGLGSPFQGWEGGSSSANNKSGNRGELISGGSDGIGSSQVMGEKERLENYQDQSALSLTIHIPYDDIVKATNNFNGTYRLGEGAFGTVYHAVINLTNYAVKRMKQNEHMGFETNKIARADQMKELRALVTYRNPYIVALCAFCFDGPSPCLVYEFMENGSLEDNLLCKAQRGPLDWRTRHRIAEGAALGINFLHKAQEKPLIHGDIKSANILLGKHMEPKIADFGLARFGPEDGKTYCYLKTKNAHGTLPYLPEEFKRSFKLSTKVDVFSFGVVLMEILAGERVSDSRREPNKLLTDIVEEAMELEKQQKGVIERIRDRRCPDWPWDIAWYLLDLALKCTRSKFTQRPEIVEAVNTLRDIAAEIARRDEMQKRREEYPVQDTKRRSPEGFQDQYYTPQPQRYSPPSHEASVRYASQTGPGGVPVRRDLSIESNTAVTRPGPVPDPRYEASYQRHPMQQTGMGYNQGRYPAPQGYGDPRLSYQQPGIRRHTSSETSDDNNLFSEDKLDFSSMSSSLTSYDMSRVGDPSMCQPLLYQSQSSVPSSVSYQHQQSNPYSPPVYDVRHPDPRQLYPSHQNPAGYHTQTSQGYPVSQQGGSQYQNPLCSSMVGNVSPYQDSRYQTTESSYYATQNPAVHSTSESQRRQESLTLQDHMRQLDISQLPTKPLGGPTQQDAPPKLPTDRPSQQPALVSAGIPRREPEQNTDIIPGYKPGMKEKSFKPPLVATISEESDEEATPLRTSLTTAEMQQYLAGKPREPSQQTEKMSESPAKVASAAPKENTTAATGEEASPLKSSLTTVQMRQYLPSKREPTEETEGESATNRLEEALVSASHHRDRSSPRPASATETPDTGPLGTSDDCMYEKSDLQSSLTTQQMRQFLPGRREPSQETETGPSVNDRTTVPPSQRSVEESEVCYSAPPNMAAPLAQRADFATRREPQQLTEPLNGSH</sequence>
<evidence type="ECO:0000313" key="15">
    <source>
        <dbReference type="Proteomes" id="UP000887568"/>
    </source>
</evidence>
<dbReference type="GeneID" id="119737491"/>
<evidence type="ECO:0000256" key="6">
    <source>
        <dbReference type="ARBA" id="ARBA00022777"/>
    </source>
</evidence>
<evidence type="ECO:0000256" key="7">
    <source>
        <dbReference type="ARBA" id="ARBA00022840"/>
    </source>
</evidence>
<dbReference type="GO" id="GO:0045087">
    <property type="term" value="P:innate immune response"/>
    <property type="evidence" value="ECO:0007669"/>
    <property type="project" value="UniProtKB-ARBA"/>
</dbReference>
<feature type="compositionally biased region" description="Basic and acidic residues" evidence="11">
    <location>
        <begin position="614"/>
        <end position="632"/>
    </location>
</feature>
<dbReference type="GO" id="GO:0007165">
    <property type="term" value="P:signal transduction"/>
    <property type="evidence" value="ECO:0007669"/>
    <property type="project" value="InterPro"/>
</dbReference>
<dbReference type="OMA" id="WSANKEY"/>
<dbReference type="SUPFAM" id="SSF56112">
    <property type="entry name" value="Protein kinase-like (PK-like)"/>
    <property type="match status" value="1"/>
</dbReference>
<feature type="region of interest" description="Disordered" evidence="11">
    <location>
        <begin position="785"/>
        <end position="847"/>
    </location>
</feature>
<evidence type="ECO:0000256" key="9">
    <source>
        <dbReference type="ARBA" id="ARBA00048679"/>
    </source>
</evidence>
<feature type="compositionally biased region" description="Polar residues" evidence="11">
    <location>
        <begin position="181"/>
        <end position="190"/>
    </location>
</feature>
<protein>
    <recommendedName>
        <fullName evidence="2">non-specific serine/threonine protein kinase</fullName>
        <ecNumber evidence="2">2.7.11.1</ecNumber>
    </recommendedName>
</protein>
<evidence type="ECO:0000256" key="4">
    <source>
        <dbReference type="ARBA" id="ARBA00022679"/>
    </source>
</evidence>
<dbReference type="GO" id="GO:0031349">
    <property type="term" value="P:positive regulation of defense response"/>
    <property type="evidence" value="ECO:0007669"/>
    <property type="project" value="UniProtKB-ARBA"/>
</dbReference>
<dbReference type="EnsemblMetazoa" id="XM_038211889.1">
    <property type="protein sequence ID" value="XP_038067817.1"/>
    <property type="gene ID" value="LOC119737491"/>
</dbReference>
<dbReference type="RefSeq" id="XP_038067817.1">
    <property type="nucleotide sequence ID" value="XM_038211889.1"/>
</dbReference>
<feature type="compositionally biased region" description="Polar residues" evidence="11">
    <location>
        <begin position="1181"/>
        <end position="1191"/>
    </location>
</feature>
<dbReference type="InterPro" id="IPR000719">
    <property type="entry name" value="Prot_kinase_dom"/>
</dbReference>
<feature type="region of interest" description="Disordered" evidence="11">
    <location>
        <begin position="903"/>
        <end position="960"/>
    </location>
</feature>
<evidence type="ECO:0000256" key="2">
    <source>
        <dbReference type="ARBA" id="ARBA00012513"/>
    </source>
</evidence>
<feature type="region of interest" description="Disordered" evidence="11">
    <location>
        <begin position="140"/>
        <end position="290"/>
    </location>
</feature>
<comment type="catalytic activity">
    <reaction evidence="8">
        <text>L-threonyl-[protein] + ATP = O-phospho-L-threonyl-[protein] + ADP + H(+)</text>
        <dbReference type="Rhea" id="RHEA:46608"/>
        <dbReference type="Rhea" id="RHEA-COMP:11060"/>
        <dbReference type="Rhea" id="RHEA-COMP:11605"/>
        <dbReference type="ChEBI" id="CHEBI:15378"/>
        <dbReference type="ChEBI" id="CHEBI:30013"/>
        <dbReference type="ChEBI" id="CHEBI:30616"/>
        <dbReference type="ChEBI" id="CHEBI:61977"/>
        <dbReference type="ChEBI" id="CHEBI:456216"/>
        <dbReference type="EC" id="2.7.11.1"/>
    </reaction>
</comment>
<evidence type="ECO:0000256" key="11">
    <source>
        <dbReference type="SAM" id="MobiDB-lite"/>
    </source>
</evidence>
<dbReference type="Pfam" id="PF00531">
    <property type="entry name" value="Death"/>
    <property type="match status" value="1"/>
</dbReference>
<dbReference type="PANTHER" id="PTHR48006:SF34">
    <property type="entry name" value="OS08G0203700 PROTEIN"/>
    <property type="match status" value="1"/>
</dbReference>
<dbReference type="PROSITE" id="PS50017">
    <property type="entry name" value="DEATH_DOMAIN"/>
    <property type="match status" value="1"/>
</dbReference>
<keyword evidence="4" id="KW-0808">Transferase</keyword>
<dbReference type="PANTHER" id="PTHR48006">
    <property type="entry name" value="LEUCINE-RICH REPEAT-CONTAINING PROTEIN DDB_G0281931-RELATED"/>
    <property type="match status" value="1"/>
</dbReference>
<keyword evidence="15" id="KW-1185">Reference proteome</keyword>
<feature type="compositionally biased region" description="Low complexity" evidence="11">
    <location>
        <begin position="258"/>
        <end position="270"/>
    </location>
</feature>
<dbReference type="GO" id="GO:0005524">
    <property type="term" value="F:ATP binding"/>
    <property type="evidence" value="ECO:0007669"/>
    <property type="project" value="UniProtKB-UniRule"/>
</dbReference>
<evidence type="ECO:0000256" key="5">
    <source>
        <dbReference type="ARBA" id="ARBA00022741"/>
    </source>
</evidence>
<dbReference type="Gene3D" id="1.10.510.10">
    <property type="entry name" value="Transferase(Phosphotransferase) domain 1"/>
    <property type="match status" value="1"/>
</dbReference>
<evidence type="ECO:0000259" key="13">
    <source>
        <dbReference type="PROSITE" id="PS50017"/>
    </source>
</evidence>
<evidence type="ECO:0000256" key="1">
    <source>
        <dbReference type="ARBA" id="ARBA00008718"/>
    </source>
</evidence>
<feature type="compositionally biased region" description="Polar residues" evidence="11">
    <location>
        <begin position="1109"/>
        <end position="1119"/>
    </location>
</feature>
<reference evidence="14" key="1">
    <citation type="submission" date="2022-11" db="UniProtKB">
        <authorList>
            <consortium name="EnsemblMetazoa"/>
        </authorList>
    </citation>
    <scope>IDENTIFICATION</scope>
</reference>
<dbReference type="EC" id="2.7.11.1" evidence="2"/>
<dbReference type="InterPro" id="IPR011009">
    <property type="entry name" value="Kinase-like_dom_sf"/>
</dbReference>
<dbReference type="OrthoDB" id="4062651at2759"/>
<dbReference type="GO" id="GO:0009893">
    <property type="term" value="P:positive regulation of metabolic process"/>
    <property type="evidence" value="ECO:0007669"/>
    <property type="project" value="UniProtKB-ARBA"/>
</dbReference>
<dbReference type="FunFam" id="1.10.510.10:FF:000754">
    <property type="entry name" value="Interleukin-1 receptor-associated kinase"/>
    <property type="match status" value="1"/>
</dbReference>
<keyword evidence="5 10" id="KW-0547">Nucleotide-binding</keyword>
<proteinExistence type="inferred from homology"/>
<dbReference type="PROSITE" id="PS00107">
    <property type="entry name" value="PROTEIN_KINASE_ATP"/>
    <property type="match status" value="1"/>
</dbReference>
<feature type="compositionally biased region" description="Low complexity" evidence="11">
    <location>
        <begin position="785"/>
        <end position="796"/>
    </location>
</feature>
<dbReference type="PROSITE" id="PS00108">
    <property type="entry name" value="PROTEIN_KINASE_ST"/>
    <property type="match status" value="1"/>
</dbReference>